<proteinExistence type="predicted"/>
<dbReference type="InterPro" id="IPR035965">
    <property type="entry name" value="PAS-like_dom_sf"/>
</dbReference>
<dbReference type="Pfam" id="PF08448">
    <property type="entry name" value="PAS_4"/>
    <property type="match status" value="1"/>
</dbReference>
<feature type="domain" description="PAS" evidence="2">
    <location>
        <begin position="100"/>
        <end position="170"/>
    </location>
</feature>
<dbReference type="Proteomes" id="UP001218246">
    <property type="component" value="Unassembled WGS sequence"/>
</dbReference>
<keyword evidence="1" id="KW-0812">Transmembrane</keyword>
<protein>
    <submittedName>
        <fullName evidence="5">EAL domain-containing protein</fullName>
    </submittedName>
</protein>
<dbReference type="EMBL" id="JARULN010000011">
    <property type="protein sequence ID" value="MDG5754666.1"/>
    <property type="molecule type" value="Genomic_DNA"/>
</dbReference>
<dbReference type="InterPro" id="IPR052155">
    <property type="entry name" value="Biofilm_reg_signaling"/>
</dbReference>
<dbReference type="InterPro" id="IPR000014">
    <property type="entry name" value="PAS"/>
</dbReference>
<evidence type="ECO:0000259" key="4">
    <source>
        <dbReference type="PROSITE" id="PS50887"/>
    </source>
</evidence>
<dbReference type="PROSITE" id="PS50112">
    <property type="entry name" value="PAS"/>
    <property type="match status" value="1"/>
</dbReference>
<dbReference type="CDD" id="cd01949">
    <property type="entry name" value="GGDEF"/>
    <property type="match status" value="1"/>
</dbReference>
<evidence type="ECO:0000259" key="3">
    <source>
        <dbReference type="PROSITE" id="PS50883"/>
    </source>
</evidence>
<dbReference type="NCBIfam" id="TIGR00254">
    <property type="entry name" value="GGDEF"/>
    <property type="match status" value="1"/>
</dbReference>
<keyword evidence="1" id="KW-0472">Membrane</keyword>
<feature type="transmembrane region" description="Helical" evidence="1">
    <location>
        <begin position="23"/>
        <end position="42"/>
    </location>
</feature>
<evidence type="ECO:0000313" key="6">
    <source>
        <dbReference type="Proteomes" id="UP001218246"/>
    </source>
</evidence>
<dbReference type="InterPro" id="IPR001633">
    <property type="entry name" value="EAL_dom"/>
</dbReference>
<dbReference type="PANTHER" id="PTHR44757:SF2">
    <property type="entry name" value="BIOFILM ARCHITECTURE MAINTENANCE PROTEIN MBAA"/>
    <property type="match status" value="1"/>
</dbReference>
<dbReference type="Gene3D" id="3.30.450.20">
    <property type="entry name" value="PAS domain"/>
    <property type="match status" value="1"/>
</dbReference>
<accession>A0ABT6H5P0</accession>
<comment type="caution">
    <text evidence="5">The sequence shown here is derived from an EMBL/GenBank/DDBJ whole genome shotgun (WGS) entry which is preliminary data.</text>
</comment>
<name>A0ABT6H5P0_9BACI</name>
<dbReference type="SUPFAM" id="SSF55785">
    <property type="entry name" value="PYP-like sensor domain (PAS domain)"/>
    <property type="match status" value="1"/>
</dbReference>
<dbReference type="InterPro" id="IPR013656">
    <property type="entry name" value="PAS_4"/>
</dbReference>
<dbReference type="PROSITE" id="PS50883">
    <property type="entry name" value="EAL"/>
    <property type="match status" value="1"/>
</dbReference>
<keyword evidence="1" id="KW-1133">Transmembrane helix</keyword>
<reference evidence="5 6" key="1">
    <citation type="submission" date="2023-04" db="EMBL/GenBank/DDBJ databases">
        <title>Ectobacillus antri isolated from activated sludge.</title>
        <authorList>
            <person name="Yan P."/>
            <person name="Liu X."/>
        </authorList>
    </citation>
    <scope>NUCLEOTIDE SEQUENCE [LARGE SCALE GENOMIC DNA]</scope>
    <source>
        <strain evidence="5 6">C18H</strain>
    </source>
</reference>
<feature type="domain" description="EAL" evidence="3">
    <location>
        <begin position="392"/>
        <end position="645"/>
    </location>
</feature>
<dbReference type="Pfam" id="PF00563">
    <property type="entry name" value="EAL"/>
    <property type="match status" value="1"/>
</dbReference>
<dbReference type="InterPro" id="IPR000160">
    <property type="entry name" value="GGDEF_dom"/>
</dbReference>
<sequence length="649" mass="74039">MEQFQSQMADDIPSHKYITNRHYLRFFLPYIVIIILLHDIVTNAASHQYPQFVLLALCIVLCFRQFYMWRENRTLVLTYQSLQERLEDKINEGIQALAKNELHYKTLFENHPDAVFSLDTSGNFQAMNVSCTKIFHYSHKELAGRPLLNYVTDPYRHVVRDAIRHAKSGKPQTFDILFNETHLQVTFIPTMLGTKCIGMYGIAKDMTELKEKQQQVEHMAFHDALTGLANRRQFEMRLEEAMKLATKRETMVAVLFIDLDRFKKINDRLGHDVGDLLLIEIGQRLASALRSKDVVARQGGDEFTVLLTDVFSKKSAALVAERLMELLNEPVYIGGHELKITPSIGIAMYPSHGTNVTKLMKHADIAMYRAKASGKNKYMFYAAKMSDVEDEKHFLEGELSKALQNEELVLHYQPQVDLATKRIVGFEALLRWHHPKLGLVSPASFIPLAEETGLIIPMGEWIIRTACKQAATWRDGGYELKVGVNLSPLQFNQSNLVGLIAHILKETKLPPHLLDLEITEGIAMKKEEQVIKKLHQLKELGVQISIDDFGTGYSSLSYLTKYPIHTLKIAREFIREIGTSRQEEAIISSIVMMAKNLGLTVIAEGVETNVQWQFLEKQDCDHIQGFYISKPIPETEIIALLQKSEAHYG</sequence>
<dbReference type="CDD" id="cd00130">
    <property type="entry name" value="PAS"/>
    <property type="match status" value="1"/>
</dbReference>
<dbReference type="Gene3D" id="3.30.70.270">
    <property type="match status" value="1"/>
</dbReference>
<organism evidence="5 6">
    <name type="scientific">Ectobacillus antri</name>
    <dbReference type="NCBI Taxonomy" id="2486280"/>
    <lineage>
        <taxon>Bacteria</taxon>
        <taxon>Bacillati</taxon>
        <taxon>Bacillota</taxon>
        <taxon>Bacilli</taxon>
        <taxon>Bacillales</taxon>
        <taxon>Bacillaceae</taxon>
        <taxon>Ectobacillus</taxon>
    </lineage>
</organism>
<dbReference type="NCBIfam" id="TIGR00229">
    <property type="entry name" value="sensory_box"/>
    <property type="match status" value="1"/>
</dbReference>
<keyword evidence="6" id="KW-1185">Reference proteome</keyword>
<dbReference type="RefSeq" id="WP_124564138.1">
    <property type="nucleotide sequence ID" value="NZ_JARRRY010000011.1"/>
</dbReference>
<dbReference type="CDD" id="cd01948">
    <property type="entry name" value="EAL"/>
    <property type="match status" value="1"/>
</dbReference>
<dbReference type="InterPro" id="IPR029787">
    <property type="entry name" value="Nucleotide_cyclase"/>
</dbReference>
<dbReference type="Pfam" id="PF00990">
    <property type="entry name" value="GGDEF"/>
    <property type="match status" value="1"/>
</dbReference>
<gene>
    <name evidence="5" type="ORF">P6P90_11875</name>
</gene>
<feature type="transmembrane region" description="Helical" evidence="1">
    <location>
        <begin position="48"/>
        <end position="67"/>
    </location>
</feature>
<feature type="domain" description="GGDEF" evidence="4">
    <location>
        <begin position="250"/>
        <end position="383"/>
    </location>
</feature>
<dbReference type="InterPro" id="IPR035919">
    <property type="entry name" value="EAL_sf"/>
</dbReference>
<dbReference type="SMART" id="SM00267">
    <property type="entry name" value="GGDEF"/>
    <property type="match status" value="1"/>
</dbReference>
<dbReference type="SMART" id="SM00091">
    <property type="entry name" value="PAS"/>
    <property type="match status" value="1"/>
</dbReference>
<dbReference type="InterPro" id="IPR043128">
    <property type="entry name" value="Rev_trsase/Diguanyl_cyclase"/>
</dbReference>
<evidence type="ECO:0000256" key="1">
    <source>
        <dbReference type="SAM" id="Phobius"/>
    </source>
</evidence>
<dbReference type="SUPFAM" id="SSF141868">
    <property type="entry name" value="EAL domain-like"/>
    <property type="match status" value="1"/>
</dbReference>
<dbReference type="PANTHER" id="PTHR44757">
    <property type="entry name" value="DIGUANYLATE CYCLASE DGCP"/>
    <property type="match status" value="1"/>
</dbReference>
<evidence type="ECO:0000259" key="2">
    <source>
        <dbReference type="PROSITE" id="PS50112"/>
    </source>
</evidence>
<evidence type="ECO:0000313" key="5">
    <source>
        <dbReference type="EMBL" id="MDG5754666.1"/>
    </source>
</evidence>
<dbReference type="Gene3D" id="3.20.20.450">
    <property type="entry name" value="EAL domain"/>
    <property type="match status" value="1"/>
</dbReference>
<dbReference type="SUPFAM" id="SSF55073">
    <property type="entry name" value="Nucleotide cyclase"/>
    <property type="match status" value="1"/>
</dbReference>
<dbReference type="PROSITE" id="PS50887">
    <property type="entry name" value="GGDEF"/>
    <property type="match status" value="1"/>
</dbReference>
<dbReference type="SMART" id="SM00052">
    <property type="entry name" value="EAL"/>
    <property type="match status" value="1"/>
</dbReference>